<dbReference type="OrthoDB" id="9796740at2"/>
<dbReference type="RefSeq" id="WP_072913408.1">
    <property type="nucleotide sequence ID" value="NZ_FQYQ01000004.1"/>
</dbReference>
<organism evidence="1 2">
    <name type="scientific">Pseudobutyrivibrio xylanivorans DSM 14809</name>
    <dbReference type="NCBI Taxonomy" id="1123012"/>
    <lineage>
        <taxon>Bacteria</taxon>
        <taxon>Bacillati</taxon>
        <taxon>Bacillota</taxon>
        <taxon>Clostridia</taxon>
        <taxon>Lachnospirales</taxon>
        <taxon>Lachnospiraceae</taxon>
        <taxon>Pseudobutyrivibrio</taxon>
    </lineage>
</organism>
<gene>
    <name evidence="1" type="ORF">SAMN02745725_00939</name>
</gene>
<keyword evidence="1" id="KW-0966">Cell projection</keyword>
<dbReference type="STRING" id="185007.SAMN02910350_00115"/>
<proteinExistence type="predicted"/>
<reference evidence="1 2" key="1">
    <citation type="submission" date="2016-11" db="EMBL/GenBank/DDBJ databases">
        <authorList>
            <person name="Jaros S."/>
            <person name="Januszkiewicz K."/>
            <person name="Wedrychowicz H."/>
        </authorList>
    </citation>
    <scope>NUCLEOTIDE SEQUENCE [LARGE SCALE GENOMIC DNA]</scope>
    <source>
        <strain evidence="1 2">DSM 14809</strain>
    </source>
</reference>
<accession>A0A1M6DDZ9</accession>
<keyword evidence="1" id="KW-0282">Flagellum</keyword>
<sequence>MDVTGMSTYLQTQYANQTKANAEATAKSVNGISKDSSKEEITKAVKDFETYMMEQVIKQMKETFVNEDEDEDTTMSQYKDLYLDQAITHIASQLVDQIGGSVTDDFVEQIMRNYGITGTSSQAVENTGLNNEDVSDDIAKANSSTVQSVQS</sequence>
<keyword evidence="1" id="KW-0969">Cilium</keyword>
<dbReference type="AlphaFoldDB" id="A0A1M6DDZ9"/>
<dbReference type="EMBL" id="FQYQ01000004">
    <property type="protein sequence ID" value="SHI71271.1"/>
    <property type="molecule type" value="Genomic_DNA"/>
</dbReference>
<evidence type="ECO:0000313" key="2">
    <source>
        <dbReference type="Proteomes" id="UP000184185"/>
    </source>
</evidence>
<dbReference type="Proteomes" id="UP000184185">
    <property type="component" value="Unassembled WGS sequence"/>
</dbReference>
<keyword evidence="2" id="KW-1185">Reference proteome</keyword>
<protein>
    <submittedName>
        <fullName evidence="1">Flagellar protein FlgJ</fullName>
    </submittedName>
</protein>
<name>A0A1M6DDZ9_PSEXY</name>
<evidence type="ECO:0000313" key="1">
    <source>
        <dbReference type="EMBL" id="SHI71271.1"/>
    </source>
</evidence>